<evidence type="ECO:0000256" key="1">
    <source>
        <dbReference type="ARBA" id="ARBA00009437"/>
    </source>
</evidence>
<evidence type="ECO:0000313" key="6">
    <source>
        <dbReference type="EMBL" id="AEI95307.1"/>
    </source>
</evidence>
<dbReference type="PANTHER" id="PTHR30427">
    <property type="entry name" value="TRANSCRIPTIONAL ACTIVATOR PROTEIN LYSR"/>
    <property type="match status" value="1"/>
</dbReference>
<dbReference type="Gene3D" id="3.40.190.290">
    <property type="match status" value="1"/>
</dbReference>
<dbReference type="Proteomes" id="UP000001353">
    <property type="component" value="Chromosome"/>
</dbReference>
<dbReference type="STRING" id="391595.RLO149_c033660"/>
<dbReference type="PRINTS" id="PR00039">
    <property type="entry name" value="HTHLYSR"/>
</dbReference>
<evidence type="ECO:0000256" key="3">
    <source>
        <dbReference type="ARBA" id="ARBA00023125"/>
    </source>
</evidence>
<dbReference type="RefSeq" id="WP_013963209.1">
    <property type="nucleotide sequence ID" value="NC_015730.1"/>
</dbReference>
<dbReference type="PANTHER" id="PTHR30427:SF1">
    <property type="entry name" value="TRANSCRIPTIONAL ACTIVATOR PROTEIN LYSR"/>
    <property type="match status" value="1"/>
</dbReference>
<dbReference type="HOGENOM" id="CLU_039613_6_3_5"/>
<gene>
    <name evidence="6" type="primary">nocR</name>
    <name evidence="6" type="ordered locus">RLO149_c033660</name>
</gene>
<dbReference type="Gene3D" id="1.10.10.10">
    <property type="entry name" value="Winged helix-like DNA-binding domain superfamily/Winged helix DNA-binding domain"/>
    <property type="match status" value="1"/>
</dbReference>
<dbReference type="GO" id="GO:0043565">
    <property type="term" value="F:sequence-specific DNA binding"/>
    <property type="evidence" value="ECO:0007669"/>
    <property type="project" value="TreeGrafter"/>
</dbReference>
<dbReference type="InterPro" id="IPR000847">
    <property type="entry name" value="LysR_HTH_N"/>
</dbReference>
<sequence>MLHRLTHRQIEAFRAVMETGQVTAAADVLGTTQPSVSKMIADLEHVAGFSLFERRARQVIPTADAHALYEEVERSFVGMSEISRVIEDIRDFRKGSLMIAGMPALALKFLPDVIAEFIADEPGITVSLRARSSQAVQRHLISQQFDLGFATLDTDHPAVIRQPICETHMLAVLPVGHALGQKDVLEPMDFDQCPFIALGAEIGTRSETDAFLAIGSARPHIIAEAQLSSSICELVSAGTGISIVEPVTATYFASAGRLVTRPLRPVQPFRYDILTPALRQPSRAASRFLKLVEHKFATVLEG</sequence>
<dbReference type="SUPFAM" id="SSF46785">
    <property type="entry name" value="Winged helix' DNA-binding domain"/>
    <property type="match status" value="1"/>
</dbReference>
<keyword evidence="3" id="KW-0238">DNA-binding</keyword>
<dbReference type="Pfam" id="PF03466">
    <property type="entry name" value="LysR_substrate"/>
    <property type="match status" value="1"/>
</dbReference>
<dbReference type="SUPFAM" id="SSF53850">
    <property type="entry name" value="Periplasmic binding protein-like II"/>
    <property type="match status" value="1"/>
</dbReference>
<dbReference type="KEGG" id="rli:RLO149_c033660"/>
<dbReference type="eggNOG" id="COG0583">
    <property type="taxonomic scope" value="Bacteria"/>
</dbReference>
<organism evidence="6 7">
    <name type="scientific">Roseobacter litoralis (strain ATCC 49566 / DSM 6996 / JCM 21268 / NBRC 15278 / OCh 149)</name>
    <dbReference type="NCBI Taxonomy" id="391595"/>
    <lineage>
        <taxon>Bacteria</taxon>
        <taxon>Pseudomonadati</taxon>
        <taxon>Pseudomonadota</taxon>
        <taxon>Alphaproteobacteria</taxon>
        <taxon>Rhodobacterales</taxon>
        <taxon>Roseobacteraceae</taxon>
        <taxon>Roseobacter</taxon>
    </lineage>
</organism>
<dbReference type="InterPro" id="IPR036390">
    <property type="entry name" value="WH_DNA-bd_sf"/>
</dbReference>
<dbReference type="PROSITE" id="PS50931">
    <property type="entry name" value="HTH_LYSR"/>
    <property type="match status" value="1"/>
</dbReference>
<dbReference type="AlphaFoldDB" id="F7ZLA1"/>
<dbReference type="InterPro" id="IPR036388">
    <property type="entry name" value="WH-like_DNA-bd_sf"/>
</dbReference>
<proteinExistence type="inferred from homology"/>
<accession>F7ZLA1</accession>
<dbReference type="EMBL" id="CP002623">
    <property type="protein sequence ID" value="AEI95307.1"/>
    <property type="molecule type" value="Genomic_DNA"/>
</dbReference>
<evidence type="ECO:0000256" key="4">
    <source>
        <dbReference type="ARBA" id="ARBA00023163"/>
    </source>
</evidence>
<keyword evidence="2" id="KW-0805">Transcription regulation</keyword>
<evidence type="ECO:0000256" key="2">
    <source>
        <dbReference type="ARBA" id="ARBA00023015"/>
    </source>
</evidence>
<comment type="similarity">
    <text evidence="1">Belongs to the LysR transcriptional regulatory family.</text>
</comment>
<protein>
    <submittedName>
        <fullName evidence="6">Regulatory protein NocR</fullName>
    </submittedName>
</protein>
<dbReference type="GO" id="GO:0010628">
    <property type="term" value="P:positive regulation of gene expression"/>
    <property type="evidence" value="ECO:0007669"/>
    <property type="project" value="TreeGrafter"/>
</dbReference>
<evidence type="ECO:0000313" key="7">
    <source>
        <dbReference type="Proteomes" id="UP000001353"/>
    </source>
</evidence>
<dbReference type="GO" id="GO:0003700">
    <property type="term" value="F:DNA-binding transcription factor activity"/>
    <property type="evidence" value="ECO:0007669"/>
    <property type="project" value="InterPro"/>
</dbReference>
<dbReference type="Pfam" id="PF00126">
    <property type="entry name" value="HTH_1"/>
    <property type="match status" value="1"/>
</dbReference>
<dbReference type="InterPro" id="IPR005119">
    <property type="entry name" value="LysR_subst-bd"/>
</dbReference>
<name>F7ZLA1_ROSLO</name>
<keyword evidence="7" id="KW-1185">Reference proteome</keyword>
<keyword evidence="4" id="KW-0804">Transcription</keyword>
<evidence type="ECO:0000259" key="5">
    <source>
        <dbReference type="PROSITE" id="PS50931"/>
    </source>
</evidence>
<dbReference type="OrthoDB" id="8479870at2"/>
<feature type="domain" description="HTH lysR-type" evidence="5">
    <location>
        <begin position="5"/>
        <end position="62"/>
    </location>
</feature>
<reference evidence="6 7" key="1">
    <citation type="journal article" date="2011" name="BMC Genomics">
        <title>Comparative genome analysis and genome-guided physiological analysis of Roseobacter litoralis.</title>
        <authorList>
            <person name="Kalhoefer D."/>
            <person name="Thole S."/>
            <person name="Voget S."/>
            <person name="Lehmann R."/>
            <person name="Liesegang H."/>
            <person name="Wollher A."/>
            <person name="Daniel R."/>
            <person name="Simon M."/>
            <person name="Brinkhoff T."/>
        </authorList>
    </citation>
    <scope>NUCLEOTIDE SEQUENCE [LARGE SCALE GENOMIC DNA]</scope>
    <source>
        <strain evidence="7">ATCC 49566 / DSM 6996 / JCM 21268 / NBRC 15278 / OCh 149</strain>
    </source>
</reference>